<proteinExistence type="predicted"/>
<dbReference type="InterPro" id="IPR001867">
    <property type="entry name" value="OmpR/PhoB-type_DNA-bd"/>
</dbReference>
<keyword evidence="1 3" id="KW-0238">DNA-binding</keyword>
<organism evidence="5 6">
    <name type="scientific">Parvularcula maris</name>
    <dbReference type="NCBI Taxonomy" id="2965077"/>
    <lineage>
        <taxon>Bacteria</taxon>
        <taxon>Pseudomonadati</taxon>
        <taxon>Pseudomonadota</taxon>
        <taxon>Alphaproteobacteria</taxon>
        <taxon>Parvularculales</taxon>
        <taxon>Parvularculaceae</taxon>
        <taxon>Parvularcula</taxon>
    </lineage>
</organism>
<dbReference type="InterPro" id="IPR019734">
    <property type="entry name" value="TPR_rpt"/>
</dbReference>
<dbReference type="InterPro" id="IPR011990">
    <property type="entry name" value="TPR-like_helical_dom_sf"/>
</dbReference>
<dbReference type="SUPFAM" id="SSF48452">
    <property type="entry name" value="TPR-like"/>
    <property type="match status" value="1"/>
</dbReference>
<protein>
    <submittedName>
        <fullName evidence="5">Winged helix-turn-helix domain-containing protein</fullName>
    </submittedName>
</protein>
<sequence length="523" mass="56496">MLDDLSVDSQARSVRRGGEPVELPDLSFDALLALLEAAPHPLSVDDFARRVWRLEHVSAETVAQRIALLRKALGDDPKRPRYIRTVRGAGYAATASVARAEADTPPPSLWKVQPSRLAAAASLAIAAVAVTLGALGGERETPGAAHTGPQSETAILVHRAKQQLALHQFRETDRALALLREAVAREPENFDARLALSFALTTKATKFGGGLEEKKEAEALARALIAAEPKSSGAWSSLGYSLDAQGRSNEGLTAYRYAYRLDPTNASALSSAAYVHLIQGDLHQALMLERQAQEAGGASRYAEIQIAQALELIGHPAAEAWRARALSMNPGQVVVLSELARSHLRRGEAEAALEVLDQTRGEDRSAPIILQLRGRAALMLGRHDEARRSFEAAGAWAAWDLAALEAGTGENPPTEAWLAASTLSLEEKRMSTWSRVALAEIMAGLGREVEALDALSQAVDLGWRDIAWLKQSPYLRELMASEEGRRVVDRVRLELEAQEELIMATRSLAEFIDLPAPSLGGTL</sequence>
<dbReference type="PANTHER" id="PTHR12558">
    <property type="entry name" value="CELL DIVISION CYCLE 16,23,27"/>
    <property type="match status" value="1"/>
</dbReference>
<dbReference type="Pfam" id="PF00486">
    <property type="entry name" value="Trans_reg_C"/>
    <property type="match status" value="1"/>
</dbReference>
<dbReference type="InterPro" id="IPR036388">
    <property type="entry name" value="WH-like_DNA-bd_sf"/>
</dbReference>
<evidence type="ECO:0000313" key="6">
    <source>
        <dbReference type="Proteomes" id="UP001142610"/>
    </source>
</evidence>
<evidence type="ECO:0000256" key="1">
    <source>
        <dbReference type="ARBA" id="ARBA00023125"/>
    </source>
</evidence>
<accession>A0A9X2LB66</accession>
<dbReference type="InterPro" id="IPR016032">
    <property type="entry name" value="Sig_transdc_resp-reg_C-effctor"/>
</dbReference>
<dbReference type="PROSITE" id="PS51755">
    <property type="entry name" value="OMPR_PHOB"/>
    <property type="match status" value="1"/>
</dbReference>
<dbReference type="PANTHER" id="PTHR12558:SF13">
    <property type="entry name" value="CELL DIVISION CYCLE PROTEIN 27 HOMOLOG"/>
    <property type="match status" value="1"/>
</dbReference>
<dbReference type="GO" id="GO:0006355">
    <property type="term" value="P:regulation of DNA-templated transcription"/>
    <property type="evidence" value="ECO:0007669"/>
    <property type="project" value="InterPro"/>
</dbReference>
<reference evidence="5" key="1">
    <citation type="submission" date="2022-07" db="EMBL/GenBank/DDBJ databases">
        <title>Parvularcula maris sp. nov., an algicidal bacterium isolated from seawater.</title>
        <authorList>
            <person name="Li F."/>
        </authorList>
    </citation>
    <scope>NUCLEOTIDE SEQUENCE</scope>
    <source>
        <strain evidence="5">BGMRC 0090</strain>
    </source>
</reference>
<keyword evidence="2" id="KW-0802">TPR repeat</keyword>
<evidence type="ECO:0000256" key="3">
    <source>
        <dbReference type="PROSITE-ProRule" id="PRU01091"/>
    </source>
</evidence>
<feature type="repeat" description="TPR" evidence="2">
    <location>
        <begin position="232"/>
        <end position="265"/>
    </location>
</feature>
<name>A0A9X2LB66_9PROT</name>
<dbReference type="GO" id="GO:0003677">
    <property type="term" value="F:DNA binding"/>
    <property type="evidence" value="ECO:0007669"/>
    <property type="project" value="UniProtKB-UniRule"/>
</dbReference>
<dbReference type="EMBL" id="JANIBC010000015">
    <property type="protein sequence ID" value="MCQ8186268.1"/>
    <property type="molecule type" value="Genomic_DNA"/>
</dbReference>
<feature type="domain" description="OmpR/PhoB-type" evidence="4">
    <location>
        <begin position="1"/>
        <end position="95"/>
    </location>
</feature>
<dbReference type="SMART" id="SM00862">
    <property type="entry name" value="Trans_reg_C"/>
    <property type="match status" value="1"/>
</dbReference>
<dbReference type="Pfam" id="PF13432">
    <property type="entry name" value="TPR_16"/>
    <property type="match status" value="2"/>
</dbReference>
<dbReference type="PROSITE" id="PS50005">
    <property type="entry name" value="TPR"/>
    <property type="match status" value="1"/>
</dbReference>
<dbReference type="Gene3D" id="1.10.10.10">
    <property type="entry name" value="Winged helix-like DNA-binding domain superfamily/Winged helix DNA-binding domain"/>
    <property type="match status" value="1"/>
</dbReference>
<comment type="caution">
    <text evidence="5">The sequence shown here is derived from an EMBL/GenBank/DDBJ whole genome shotgun (WGS) entry which is preliminary data.</text>
</comment>
<evidence type="ECO:0000259" key="4">
    <source>
        <dbReference type="PROSITE" id="PS51755"/>
    </source>
</evidence>
<dbReference type="AlphaFoldDB" id="A0A9X2LB66"/>
<dbReference type="GO" id="GO:0000160">
    <property type="term" value="P:phosphorelay signal transduction system"/>
    <property type="evidence" value="ECO:0007669"/>
    <property type="project" value="InterPro"/>
</dbReference>
<gene>
    <name evidence="5" type="ORF">NOG11_12840</name>
</gene>
<keyword evidence="6" id="KW-1185">Reference proteome</keyword>
<dbReference type="Proteomes" id="UP001142610">
    <property type="component" value="Unassembled WGS sequence"/>
</dbReference>
<evidence type="ECO:0000313" key="5">
    <source>
        <dbReference type="EMBL" id="MCQ8186268.1"/>
    </source>
</evidence>
<dbReference type="Gene3D" id="1.25.40.10">
    <property type="entry name" value="Tetratricopeptide repeat domain"/>
    <property type="match status" value="1"/>
</dbReference>
<dbReference type="SMART" id="SM00028">
    <property type="entry name" value="TPR"/>
    <property type="match status" value="4"/>
</dbReference>
<dbReference type="SUPFAM" id="SSF46894">
    <property type="entry name" value="C-terminal effector domain of the bipartite response regulators"/>
    <property type="match status" value="1"/>
</dbReference>
<feature type="DNA-binding region" description="OmpR/PhoB-type" evidence="3">
    <location>
        <begin position="1"/>
        <end position="95"/>
    </location>
</feature>
<dbReference type="CDD" id="cd00383">
    <property type="entry name" value="trans_reg_C"/>
    <property type="match status" value="1"/>
</dbReference>
<evidence type="ECO:0000256" key="2">
    <source>
        <dbReference type="PROSITE-ProRule" id="PRU00339"/>
    </source>
</evidence>